<sequence length="210" mass="23754">MPQHCSLLLLGLPLYIMATREISRLKLIRVHARTTEKPFYAMLHRIDVGVVIDLEPVSSSGLALSLSVQKLTRYDRVMIYNFHEDDHGEVVSEIRRSDLEPYLGFHYLAIDIPQAARFLFKQNRVRLISYCHVNPVKLGITPTKLQVKDIVEWLLGNYGDSTGLATESLADASYPGATFLGDAICGMASARISPRHILFRSSTAKEIRWR</sequence>
<dbReference type="Proteomes" id="UP000242715">
    <property type="component" value="Unassembled WGS sequence"/>
</dbReference>
<evidence type="ECO:0000256" key="3">
    <source>
        <dbReference type="ARBA" id="ARBA00022606"/>
    </source>
</evidence>
<evidence type="ECO:0000256" key="4">
    <source>
        <dbReference type="ARBA" id="ARBA00022991"/>
    </source>
</evidence>
<keyword evidence="4" id="KW-0157">Chromophore</keyword>
<reference evidence="9" key="1">
    <citation type="journal article" date="2017" name="Front. Plant Sci.">
        <title>Climate Clever Clovers: New Paradigm to Reduce the Environmental Footprint of Ruminants by Breeding Low Methanogenic Forages Utilizing Haplotype Variation.</title>
        <authorList>
            <person name="Kaur P."/>
            <person name="Appels R."/>
            <person name="Bayer P.E."/>
            <person name="Keeble-Gagnere G."/>
            <person name="Wang J."/>
            <person name="Hirakawa H."/>
            <person name="Shirasawa K."/>
            <person name="Vercoe P."/>
            <person name="Stefanova K."/>
            <person name="Durmic Z."/>
            <person name="Nichols P."/>
            <person name="Revell C."/>
            <person name="Isobe S.N."/>
            <person name="Edwards D."/>
            <person name="Erskine W."/>
        </authorList>
    </citation>
    <scope>NUCLEOTIDE SEQUENCE [LARGE SCALE GENOMIC DNA]</scope>
    <source>
        <strain evidence="9">cv. Daliak</strain>
    </source>
</reference>
<dbReference type="InterPro" id="IPR029016">
    <property type="entry name" value="GAF-like_dom_sf"/>
</dbReference>
<dbReference type="InterPro" id="IPR013654">
    <property type="entry name" value="PAS_2"/>
</dbReference>
<dbReference type="GO" id="GO:0009584">
    <property type="term" value="P:detection of visible light"/>
    <property type="evidence" value="ECO:0007669"/>
    <property type="project" value="InterPro"/>
</dbReference>
<keyword evidence="9" id="KW-1185">Reference proteome</keyword>
<feature type="chain" id="PRO_5016337126" description="Phytochrome chromophore attachment site domain-containing protein" evidence="6">
    <location>
        <begin position="19"/>
        <end position="210"/>
    </location>
</feature>
<dbReference type="GO" id="GO:0009881">
    <property type="term" value="F:photoreceptor activity"/>
    <property type="evidence" value="ECO:0007669"/>
    <property type="project" value="UniProtKB-KW"/>
</dbReference>
<dbReference type="SUPFAM" id="SSF55781">
    <property type="entry name" value="GAF domain-like"/>
    <property type="match status" value="2"/>
</dbReference>
<evidence type="ECO:0000313" key="9">
    <source>
        <dbReference type="Proteomes" id="UP000242715"/>
    </source>
</evidence>
<feature type="domain" description="Phytochrome chromophore attachment site" evidence="7">
    <location>
        <begin position="67"/>
        <end position="138"/>
    </location>
</feature>
<keyword evidence="2" id="KW-0600">Photoreceptor protein</keyword>
<dbReference type="Pfam" id="PF08446">
    <property type="entry name" value="PAS_2"/>
    <property type="match status" value="1"/>
</dbReference>
<keyword evidence="5" id="KW-0675">Receptor</keyword>
<protein>
    <recommendedName>
        <fullName evidence="7">Phytochrome chromophore attachment site domain-containing protein</fullName>
    </recommendedName>
</protein>
<dbReference type="EMBL" id="DF973651">
    <property type="protein sequence ID" value="GAU37070.1"/>
    <property type="molecule type" value="Genomic_DNA"/>
</dbReference>
<evidence type="ECO:0000256" key="1">
    <source>
        <dbReference type="ARBA" id="ARBA00008235"/>
    </source>
</evidence>
<keyword evidence="3" id="KW-0716">Sensory transduction</keyword>
<evidence type="ECO:0000256" key="2">
    <source>
        <dbReference type="ARBA" id="ARBA00022543"/>
    </source>
</evidence>
<proteinExistence type="inferred from homology"/>
<dbReference type="Pfam" id="PF00360">
    <property type="entry name" value="PHY"/>
    <property type="match status" value="1"/>
</dbReference>
<evidence type="ECO:0000256" key="5">
    <source>
        <dbReference type="ARBA" id="ARBA00023170"/>
    </source>
</evidence>
<dbReference type="PANTHER" id="PTHR47876:SF3">
    <property type="entry name" value="PHYTOCHROME 1"/>
    <property type="match status" value="1"/>
</dbReference>
<comment type="similarity">
    <text evidence="1">Belongs to the phytochrome family.</text>
</comment>
<dbReference type="InterPro" id="IPR013515">
    <property type="entry name" value="Phytochrome_cen-reg"/>
</dbReference>
<evidence type="ECO:0000259" key="7">
    <source>
        <dbReference type="PROSITE" id="PS50046"/>
    </source>
</evidence>
<dbReference type="Gene3D" id="3.30.450.40">
    <property type="match status" value="1"/>
</dbReference>
<gene>
    <name evidence="8" type="ORF">TSUD_274310</name>
</gene>
<evidence type="ECO:0000313" key="8">
    <source>
        <dbReference type="EMBL" id="GAU37070.1"/>
    </source>
</evidence>
<organism evidence="8 9">
    <name type="scientific">Trifolium subterraneum</name>
    <name type="common">Subterranean clover</name>
    <dbReference type="NCBI Taxonomy" id="3900"/>
    <lineage>
        <taxon>Eukaryota</taxon>
        <taxon>Viridiplantae</taxon>
        <taxon>Streptophyta</taxon>
        <taxon>Embryophyta</taxon>
        <taxon>Tracheophyta</taxon>
        <taxon>Spermatophyta</taxon>
        <taxon>Magnoliopsida</taxon>
        <taxon>eudicotyledons</taxon>
        <taxon>Gunneridae</taxon>
        <taxon>Pentapetalae</taxon>
        <taxon>rosids</taxon>
        <taxon>fabids</taxon>
        <taxon>Fabales</taxon>
        <taxon>Fabaceae</taxon>
        <taxon>Papilionoideae</taxon>
        <taxon>50 kb inversion clade</taxon>
        <taxon>NPAAA clade</taxon>
        <taxon>Hologalegina</taxon>
        <taxon>IRL clade</taxon>
        <taxon>Trifolieae</taxon>
        <taxon>Trifolium</taxon>
    </lineage>
</organism>
<dbReference type="InterPro" id="IPR016132">
    <property type="entry name" value="Phyto_chromo_attachment"/>
</dbReference>
<accession>A0A2Z6NKS4</accession>
<dbReference type="GO" id="GO:0006355">
    <property type="term" value="P:regulation of DNA-templated transcription"/>
    <property type="evidence" value="ECO:0007669"/>
    <property type="project" value="InterPro"/>
</dbReference>
<evidence type="ECO:0000256" key="6">
    <source>
        <dbReference type="SAM" id="SignalP"/>
    </source>
</evidence>
<keyword evidence="6" id="KW-0732">Signal</keyword>
<name>A0A2Z6NKS4_TRISU</name>
<dbReference type="OrthoDB" id="2015534at2759"/>
<feature type="signal peptide" evidence="6">
    <location>
        <begin position="1"/>
        <end position="18"/>
    </location>
</feature>
<dbReference type="PANTHER" id="PTHR47876">
    <property type="entry name" value="OS08G0260000 PROTEIN"/>
    <property type="match status" value="1"/>
</dbReference>
<dbReference type="AlphaFoldDB" id="A0A2Z6NKS4"/>
<dbReference type="PROSITE" id="PS50046">
    <property type="entry name" value="PHYTOCHROME_2"/>
    <property type="match status" value="1"/>
</dbReference>